<evidence type="ECO:0000256" key="1">
    <source>
        <dbReference type="ARBA" id="ARBA00006525"/>
    </source>
</evidence>
<dbReference type="OrthoDB" id="9785707at2"/>
<dbReference type="GO" id="GO:0009294">
    <property type="term" value="P:DNA-mediated transformation"/>
    <property type="evidence" value="ECO:0007669"/>
    <property type="project" value="InterPro"/>
</dbReference>
<comment type="caution">
    <text evidence="3">The sequence shown here is derived from an EMBL/GenBank/DDBJ whole genome shotgun (WGS) entry which is preliminary data.</text>
</comment>
<dbReference type="EMBL" id="RCVZ01000005">
    <property type="protein sequence ID" value="RLQ95757.1"/>
    <property type="molecule type" value="Genomic_DNA"/>
</dbReference>
<comment type="similarity">
    <text evidence="1">Belongs to the DprA/Smf family.</text>
</comment>
<evidence type="ECO:0000313" key="3">
    <source>
        <dbReference type="EMBL" id="RLQ95757.1"/>
    </source>
</evidence>
<dbReference type="SUPFAM" id="SSF102405">
    <property type="entry name" value="MCP/YpsA-like"/>
    <property type="match status" value="1"/>
</dbReference>
<accession>A0A3L7JY82</accession>
<proteinExistence type="inferred from homology"/>
<evidence type="ECO:0000259" key="2">
    <source>
        <dbReference type="Pfam" id="PF02481"/>
    </source>
</evidence>
<name>A0A3L7JY82_9BACI</name>
<sequence>MNEILFELIKIHHSASLTIQQFVRLMKADPHLTSYQSWNASTWQKNLHLPLKKTLQIIENLNRIPFKRLFHTYEERQIRYISILDPDYPPHLKNIYNPPWILYTLGNANLLNSKQIAVVGSRRPLMTSQYALKKILPDLLADGFTITSGLAKGIDAEAHKMAISLGGKTIGVLGSGFFEIYPQENRGLAENMKINQLLISEYPPYQRPNRWHFPMRNRIISGLALGTLVIQASKKSGSLITAELSSEEGRDVFVVPGPIHFPQYEGSNLLIQDGAKLVQNGREIMEELNHFLVERPIKNN</sequence>
<feature type="domain" description="Smf/DprA SLOG" evidence="2">
    <location>
        <begin position="80"/>
        <end position="288"/>
    </location>
</feature>
<dbReference type="NCBIfam" id="TIGR00732">
    <property type="entry name" value="dprA"/>
    <property type="match status" value="1"/>
</dbReference>
<dbReference type="Gene3D" id="3.40.50.450">
    <property type="match status" value="1"/>
</dbReference>
<dbReference type="InterPro" id="IPR057666">
    <property type="entry name" value="DrpA_SLOG"/>
</dbReference>
<reference evidence="3 4" key="1">
    <citation type="submission" date="2018-10" db="EMBL/GenBank/DDBJ databases">
        <title>Falsibacillus sp. genome draft.</title>
        <authorList>
            <person name="Shi S."/>
        </authorList>
    </citation>
    <scope>NUCLEOTIDE SEQUENCE [LARGE SCALE GENOMIC DNA]</scope>
    <source>
        <strain evidence="3 4">GY 10110</strain>
    </source>
</reference>
<protein>
    <submittedName>
        <fullName evidence="3">DNA-protecting protein DprA</fullName>
    </submittedName>
</protein>
<dbReference type="Proteomes" id="UP000276770">
    <property type="component" value="Unassembled WGS sequence"/>
</dbReference>
<dbReference type="Pfam" id="PF02481">
    <property type="entry name" value="DNA_processg_A"/>
    <property type="match status" value="1"/>
</dbReference>
<keyword evidence="4" id="KW-1185">Reference proteome</keyword>
<organism evidence="3 4">
    <name type="scientific">Falsibacillus albus</name>
    <dbReference type="NCBI Taxonomy" id="2478915"/>
    <lineage>
        <taxon>Bacteria</taxon>
        <taxon>Bacillati</taxon>
        <taxon>Bacillota</taxon>
        <taxon>Bacilli</taxon>
        <taxon>Bacillales</taxon>
        <taxon>Bacillaceae</taxon>
        <taxon>Falsibacillus</taxon>
    </lineage>
</organism>
<dbReference type="AlphaFoldDB" id="A0A3L7JY82"/>
<dbReference type="InterPro" id="IPR003488">
    <property type="entry name" value="DprA"/>
</dbReference>
<dbReference type="PANTHER" id="PTHR43022">
    <property type="entry name" value="PROTEIN SMF"/>
    <property type="match status" value="1"/>
</dbReference>
<dbReference type="RefSeq" id="WP_121680283.1">
    <property type="nucleotide sequence ID" value="NZ_RCVZ01000005.1"/>
</dbReference>
<dbReference type="PANTHER" id="PTHR43022:SF1">
    <property type="entry name" value="PROTEIN SMF"/>
    <property type="match status" value="1"/>
</dbReference>
<gene>
    <name evidence="3" type="primary">dprA</name>
    <name evidence="3" type="ORF">D9X91_09025</name>
</gene>
<evidence type="ECO:0000313" key="4">
    <source>
        <dbReference type="Proteomes" id="UP000276770"/>
    </source>
</evidence>